<feature type="region of interest" description="Disordered" evidence="1">
    <location>
        <begin position="1"/>
        <end position="23"/>
    </location>
</feature>
<keyword evidence="3" id="KW-1185">Reference proteome</keyword>
<accession>A0A392PMY1</accession>
<dbReference type="AlphaFoldDB" id="A0A392PMY1"/>
<proteinExistence type="predicted"/>
<name>A0A392PMY1_9FABA</name>
<evidence type="ECO:0000256" key="1">
    <source>
        <dbReference type="SAM" id="MobiDB-lite"/>
    </source>
</evidence>
<organism evidence="2 3">
    <name type="scientific">Trifolium medium</name>
    <dbReference type="NCBI Taxonomy" id="97028"/>
    <lineage>
        <taxon>Eukaryota</taxon>
        <taxon>Viridiplantae</taxon>
        <taxon>Streptophyta</taxon>
        <taxon>Embryophyta</taxon>
        <taxon>Tracheophyta</taxon>
        <taxon>Spermatophyta</taxon>
        <taxon>Magnoliopsida</taxon>
        <taxon>eudicotyledons</taxon>
        <taxon>Gunneridae</taxon>
        <taxon>Pentapetalae</taxon>
        <taxon>rosids</taxon>
        <taxon>fabids</taxon>
        <taxon>Fabales</taxon>
        <taxon>Fabaceae</taxon>
        <taxon>Papilionoideae</taxon>
        <taxon>50 kb inversion clade</taxon>
        <taxon>NPAAA clade</taxon>
        <taxon>Hologalegina</taxon>
        <taxon>IRL clade</taxon>
        <taxon>Trifolieae</taxon>
        <taxon>Trifolium</taxon>
    </lineage>
</organism>
<dbReference type="Proteomes" id="UP000265520">
    <property type="component" value="Unassembled WGS sequence"/>
</dbReference>
<sequence>MVKPDHGMLPTTQRTEISARPERIPTGFKTWQQRCHLPKQPPPVAEQNIWKSGCLKSEKQTDRKTQYHAHRDSGNSNRRNEQRRRRRSSPEQNRRGGAQPPR</sequence>
<feature type="compositionally biased region" description="Basic and acidic residues" evidence="1">
    <location>
        <begin position="56"/>
        <end position="73"/>
    </location>
</feature>
<evidence type="ECO:0000313" key="3">
    <source>
        <dbReference type="Proteomes" id="UP000265520"/>
    </source>
</evidence>
<comment type="caution">
    <text evidence="2">The sequence shown here is derived from an EMBL/GenBank/DDBJ whole genome shotgun (WGS) entry which is preliminary data.</text>
</comment>
<evidence type="ECO:0000313" key="2">
    <source>
        <dbReference type="EMBL" id="MCI13453.1"/>
    </source>
</evidence>
<reference evidence="2 3" key="1">
    <citation type="journal article" date="2018" name="Front. Plant Sci.">
        <title>Red Clover (Trifolium pratense) and Zigzag Clover (T. medium) - A Picture of Genomic Similarities and Differences.</title>
        <authorList>
            <person name="Dluhosova J."/>
            <person name="Istvanek J."/>
            <person name="Nedelnik J."/>
            <person name="Repkova J."/>
        </authorList>
    </citation>
    <scope>NUCLEOTIDE SEQUENCE [LARGE SCALE GENOMIC DNA]</scope>
    <source>
        <strain evidence="3">cv. 10/8</strain>
        <tissue evidence="2">Leaf</tissue>
    </source>
</reference>
<dbReference type="EMBL" id="LXQA010088302">
    <property type="protein sequence ID" value="MCI13453.1"/>
    <property type="molecule type" value="Genomic_DNA"/>
</dbReference>
<protein>
    <submittedName>
        <fullName evidence="2">Uncharacterized protein</fullName>
    </submittedName>
</protein>
<feature type="region of interest" description="Disordered" evidence="1">
    <location>
        <begin position="37"/>
        <end position="102"/>
    </location>
</feature>